<dbReference type="OrthoDB" id="9763484at2"/>
<dbReference type="Gene3D" id="2.120.10.10">
    <property type="match status" value="1"/>
</dbReference>
<protein>
    <submittedName>
        <fullName evidence="7">Protein serine/threonine phosphatase</fullName>
    </submittedName>
</protein>
<dbReference type="CDD" id="cd06225">
    <property type="entry name" value="HAMP"/>
    <property type="match status" value="1"/>
</dbReference>
<dbReference type="HOGENOM" id="CLU_243603_0_0_12"/>
<dbReference type="SUPFAM" id="SSF49265">
    <property type="entry name" value="Fibronectin type III"/>
    <property type="match status" value="1"/>
</dbReference>
<dbReference type="SUPFAM" id="SSF50939">
    <property type="entry name" value="Sialidases"/>
    <property type="match status" value="1"/>
</dbReference>
<feature type="coiled-coil region" evidence="2">
    <location>
        <begin position="964"/>
        <end position="1024"/>
    </location>
</feature>
<sequence length="1557" mass="172944">MYRRAPLLFCLAFVLFAAFQAEAQQFYWERPEILVDANASFVRSSSNGERSAFLWHEYGEPSDGYRDLYISLMSYRNTWERHERVLGPFRYVGEKVPVASMVIDKAGHIFIALATSGNTIAIYRSDDDGASFVKVAEPGIGSEERTVVAPRLFLSSTGSLVLFVTSPLISEGLQALTSEVSLGAAFSVSRDGREWSEFTSLAKGSNLAYVYLPSLAHYGGKDYVAFQASPQESRFYQLYLVSSSDGGASWSSPRLISDFEDRSISDDGDPNLYDNQRPYLYGNGKGLAVAWERRYSGSSPPQIFYAELSPEGAVVGVPERISQGSNVCRNPVITETAGERVLFWFDDSKGDNRIFFALRRGVSWDAEDVSVMNGVSAFPVPMFRSGELSLLWENSFANRSRIAFLAPDKSASPPQVRPLNFRQGRPAKQDSFIVSWNLPDDSSGISGFSYSVDRDPEGDPPQRLMLLRREERRFSASLKEDGPWFFHVAAQDYAGNWSKSVTIEALRDTTPPSPVLFIDPELDGDGFLPSNTGNIAWEPPSETDVAGYTYRLQYLTSADYTGDPEALPVRPPSDSIRLQVPSLSFRNIDNGLWAVTVAPVDQVGNVGEAVSFRMRLNKYIPVTYVTDISLREDDLGRYLISIVGRGFSVGGKIGTVLLDRDGKPPYDYSFDAESAVYRVVSDRRIEGPVIEDIDGGDYHLGVIHPTRGLYLTRRTLSFSDTGTVKFGDFTILQRPALHLIRLPFSTLSGGTVAFVLVMVLLGASFLFVSWRILRLVQEGNLLRNEAVALLEQRRLPHEERKERIITMAKERKGLRRKFALLVTSLVLIVVLLVALPMGRFMINTQQRSLADGLLQSTRVLVESLASGAGKYLPEENTIELGRLPAQSRAAEDALYATITGVRSTQVPDTDNDYFDYLWATNDPSIAEKLTGEDAGGGQNSFRRGAARIKDDVSPFIDELRERIDDRAEAEVGALSQELAELQEKARDAATRLVTRRDEDTAQLLQELQDSIASVSEEIEATLQGIGSEVSSVPAFDPETILTGPSEYSFYRPIVYQDSNRPGVYYHGLVRLGITTERIRGEIIASRDRLIRQTAVIALGAVLLGILGSLLLAAIIIIPIRTLVRGVEVISETDDKEKLKDHVIVVKTRDELSQLAETINEMTRGLVKAESAKKDLTIGKEVQKMFIPLEQDSRGNKKTTASDNYPGLNFFGYYEGAKGVSGDYFDYMQLPGNLYAVIKCDIAGKGVPASLIMVEVATIFRNFLNEWKREQERILSVASSKGIAPRKQEPAIDQLVASINSLVQERGFQGRFAALIVVLIDGATGKTVFCNAGDNQVHLYQGKEESMEMMTLPAAPAAGVFPNDLIDMKGGFSKVPHVLRSGDKLFLFTDGLEEAQRKFRNERFEVVTCEEPGLEQGQLHDTHPVGNDNEELGIPRIHEIINTFYRKGRYRLEKYHNPIPGEVLEFDFASCGSGIEDAVLALVAVEKIFRLNPDPKAGESDVVNVDIRIDDFLQCCFVQFEHYFGGKEIGRNDTYITYGSLKEDEQYDDLTVLGIEKV</sequence>
<dbReference type="PANTHER" id="PTHR43156">
    <property type="entry name" value="STAGE II SPORULATION PROTEIN E-RELATED"/>
    <property type="match status" value="1"/>
</dbReference>
<accession>E1R590</accession>
<dbReference type="InterPro" id="IPR003660">
    <property type="entry name" value="HAMP_dom"/>
</dbReference>
<gene>
    <name evidence="7" type="ordered locus">Spirs_1498</name>
</gene>
<feature type="domain" description="Fibronectin type-III" evidence="5">
    <location>
        <begin position="417"/>
        <end position="513"/>
    </location>
</feature>
<dbReference type="RefSeq" id="WP_013254089.1">
    <property type="nucleotide sequence ID" value="NC_014364.1"/>
</dbReference>
<dbReference type="CDD" id="cd15482">
    <property type="entry name" value="Sialidase_non-viral"/>
    <property type="match status" value="1"/>
</dbReference>
<reference evidence="7 8" key="1">
    <citation type="journal article" date="2010" name="Stand. Genomic Sci.">
        <title>Complete genome sequence of Spirochaeta smaragdinae type strain (SEBR 4228).</title>
        <authorList>
            <person name="Mavromatis K."/>
            <person name="Yasawong M."/>
            <person name="Chertkov O."/>
            <person name="Lapidus A."/>
            <person name="Lucas S."/>
            <person name="Nolan M."/>
            <person name="Del Rio T.G."/>
            <person name="Tice H."/>
            <person name="Cheng J.F."/>
            <person name="Pitluck S."/>
            <person name="Liolios K."/>
            <person name="Ivanova N."/>
            <person name="Tapia R."/>
            <person name="Han C."/>
            <person name="Bruce D."/>
            <person name="Goodwin L."/>
            <person name="Pati A."/>
            <person name="Chen A."/>
            <person name="Palaniappan K."/>
            <person name="Land M."/>
            <person name="Hauser L."/>
            <person name="Chang Y.J."/>
            <person name="Jeffries C.D."/>
            <person name="Detter J.C."/>
            <person name="Rohde M."/>
            <person name="Brambilla E."/>
            <person name="Spring S."/>
            <person name="Goker M."/>
            <person name="Sikorski J."/>
            <person name="Woyke T."/>
            <person name="Bristow J."/>
            <person name="Eisen J.A."/>
            <person name="Markowitz V."/>
            <person name="Hugenholtz P."/>
            <person name="Klenk H.P."/>
            <person name="Kyrpides N.C."/>
        </authorList>
    </citation>
    <scope>NUCLEOTIDE SEQUENCE [LARGE SCALE GENOMIC DNA]</scope>
    <source>
        <strain evidence="8">DSM 11293 / JCM 15392 / SEBR 4228</strain>
    </source>
</reference>
<dbReference type="GO" id="GO:0007165">
    <property type="term" value="P:signal transduction"/>
    <property type="evidence" value="ECO:0007669"/>
    <property type="project" value="InterPro"/>
</dbReference>
<keyword evidence="1" id="KW-0378">Hydrolase</keyword>
<keyword evidence="3" id="KW-0812">Transmembrane</keyword>
<dbReference type="PANTHER" id="PTHR43156:SF2">
    <property type="entry name" value="STAGE II SPORULATION PROTEIN E"/>
    <property type="match status" value="1"/>
</dbReference>
<dbReference type="InterPro" id="IPR001932">
    <property type="entry name" value="PPM-type_phosphatase-like_dom"/>
</dbReference>
<dbReference type="GO" id="GO:0016020">
    <property type="term" value="C:membrane"/>
    <property type="evidence" value="ECO:0007669"/>
    <property type="project" value="InterPro"/>
</dbReference>
<dbReference type="InterPro" id="IPR036457">
    <property type="entry name" value="PPM-type-like_dom_sf"/>
</dbReference>
<dbReference type="SUPFAM" id="SSF58113">
    <property type="entry name" value="Apolipoprotein A-I"/>
    <property type="match status" value="1"/>
</dbReference>
<evidence type="ECO:0000259" key="6">
    <source>
        <dbReference type="PROSITE" id="PS50885"/>
    </source>
</evidence>
<dbReference type="Pfam" id="PF07228">
    <property type="entry name" value="SpoIIE"/>
    <property type="match status" value="1"/>
</dbReference>
<dbReference type="EMBL" id="CP002116">
    <property type="protein sequence ID" value="ADK80625.1"/>
    <property type="molecule type" value="Genomic_DNA"/>
</dbReference>
<feature type="chain" id="PRO_5003150564" evidence="4">
    <location>
        <begin position="24"/>
        <end position="1557"/>
    </location>
</feature>
<dbReference type="Gene3D" id="1.20.120.20">
    <property type="entry name" value="Apolipoprotein"/>
    <property type="match status" value="1"/>
</dbReference>
<evidence type="ECO:0000313" key="8">
    <source>
        <dbReference type="Proteomes" id="UP000002318"/>
    </source>
</evidence>
<dbReference type="PROSITE" id="PS50885">
    <property type="entry name" value="HAMP"/>
    <property type="match status" value="1"/>
</dbReference>
<dbReference type="SMART" id="SM00304">
    <property type="entry name" value="HAMP"/>
    <property type="match status" value="2"/>
</dbReference>
<dbReference type="InterPro" id="IPR036278">
    <property type="entry name" value="Sialidase_sf"/>
</dbReference>
<proteinExistence type="predicted"/>
<dbReference type="KEGG" id="ssm:Spirs_1498"/>
<evidence type="ECO:0000256" key="3">
    <source>
        <dbReference type="SAM" id="Phobius"/>
    </source>
</evidence>
<keyword evidence="4" id="KW-0732">Signal</keyword>
<dbReference type="InterPro" id="IPR003961">
    <property type="entry name" value="FN3_dom"/>
</dbReference>
<dbReference type="InterPro" id="IPR052016">
    <property type="entry name" value="Bact_Sigma-Reg"/>
</dbReference>
<feature type="transmembrane region" description="Helical" evidence="3">
    <location>
        <begin position="818"/>
        <end position="838"/>
    </location>
</feature>
<dbReference type="STRING" id="573413.Spirs_1498"/>
<name>E1R590_SEDSS</name>
<dbReference type="Gene3D" id="3.60.40.10">
    <property type="entry name" value="PPM-type phosphatase domain"/>
    <property type="match status" value="1"/>
</dbReference>
<dbReference type="SMART" id="SM00331">
    <property type="entry name" value="PP2C_SIG"/>
    <property type="match status" value="1"/>
</dbReference>
<keyword evidence="3" id="KW-1133">Transmembrane helix</keyword>
<evidence type="ECO:0000259" key="5">
    <source>
        <dbReference type="PROSITE" id="PS50853"/>
    </source>
</evidence>
<dbReference type="PROSITE" id="PS50853">
    <property type="entry name" value="FN3"/>
    <property type="match status" value="1"/>
</dbReference>
<keyword evidence="2" id="KW-0175">Coiled coil</keyword>
<dbReference type="Proteomes" id="UP000002318">
    <property type="component" value="Chromosome"/>
</dbReference>
<keyword evidence="8" id="KW-1185">Reference proteome</keyword>
<evidence type="ECO:0000256" key="4">
    <source>
        <dbReference type="SAM" id="SignalP"/>
    </source>
</evidence>
<feature type="transmembrane region" description="Helical" evidence="3">
    <location>
        <begin position="752"/>
        <end position="773"/>
    </location>
</feature>
<evidence type="ECO:0000256" key="1">
    <source>
        <dbReference type="ARBA" id="ARBA00022801"/>
    </source>
</evidence>
<dbReference type="InterPro" id="IPR036116">
    <property type="entry name" value="FN3_sf"/>
</dbReference>
<evidence type="ECO:0000256" key="2">
    <source>
        <dbReference type="SAM" id="Coils"/>
    </source>
</evidence>
<dbReference type="eggNOG" id="COG2208">
    <property type="taxonomic scope" value="Bacteria"/>
</dbReference>
<keyword evidence="3" id="KW-0472">Membrane</keyword>
<feature type="signal peptide" evidence="4">
    <location>
        <begin position="1"/>
        <end position="23"/>
    </location>
</feature>
<evidence type="ECO:0000313" key="7">
    <source>
        <dbReference type="EMBL" id="ADK80625.1"/>
    </source>
</evidence>
<dbReference type="Gene3D" id="6.10.340.10">
    <property type="match status" value="1"/>
</dbReference>
<feature type="domain" description="HAMP" evidence="6">
    <location>
        <begin position="1113"/>
        <end position="1170"/>
    </location>
</feature>
<dbReference type="GO" id="GO:0016791">
    <property type="term" value="F:phosphatase activity"/>
    <property type="evidence" value="ECO:0007669"/>
    <property type="project" value="TreeGrafter"/>
</dbReference>
<feature type="transmembrane region" description="Helical" evidence="3">
    <location>
        <begin position="1094"/>
        <end position="1117"/>
    </location>
</feature>
<organism evidence="7 8">
    <name type="scientific">Sediminispirochaeta smaragdinae (strain DSM 11293 / JCM 15392 / SEBR 4228)</name>
    <name type="common">Spirochaeta smaragdinae</name>
    <dbReference type="NCBI Taxonomy" id="573413"/>
    <lineage>
        <taxon>Bacteria</taxon>
        <taxon>Pseudomonadati</taxon>
        <taxon>Spirochaetota</taxon>
        <taxon>Spirochaetia</taxon>
        <taxon>Spirochaetales</taxon>
        <taxon>Spirochaetaceae</taxon>
        <taxon>Sediminispirochaeta</taxon>
    </lineage>
</organism>